<dbReference type="InterPro" id="IPR000488">
    <property type="entry name" value="Death_dom"/>
</dbReference>
<sequence length="192" mass="21155">MPVVRSKKTQNRLKLFERVLHLKCRVATDSARCAECIKAGGNTKCDVLGPSIADWNALERAESSIEEELREAQLEQQRMFDRLAAQQAKLLRLNKQREMFRQRAAAMLRRGLKSLDELDAVEEAERLAAEPAQPECEASASTNPAAPPDPFGPDFFFGPGDPALADALASYDPSDPYWQGVGLGTLQNSQGP</sequence>
<gene>
    <name evidence="4" type="ORF">LARI1_G009517</name>
</gene>
<dbReference type="Proteomes" id="UP000469559">
    <property type="component" value="Unassembled WGS sequence"/>
</dbReference>
<feature type="region of interest" description="Disordered" evidence="2">
    <location>
        <begin position="126"/>
        <end position="159"/>
    </location>
</feature>
<keyword evidence="1" id="KW-0175">Coiled coil</keyword>
<evidence type="ECO:0000256" key="2">
    <source>
        <dbReference type="SAM" id="MobiDB-lite"/>
    </source>
</evidence>
<organism evidence="4 5">
    <name type="scientific">Lachnellula arida</name>
    <dbReference type="NCBI Taxonomy" id="1316785"/>
    <lineage>
        <taxon>Eukaryota</taxon>
        <taxon>Fungi</taxon>
        <taxon>Dikarya</taxon>
        <taxon>Ascomycota</taxon>
        <taxon>Pezizomycotina</taxon>
        <taxon>Leotiomycetes</taxon>
        <taxon>Helotiales</taxon>
        <taxon>Lachnaceae</taxon>
        <taxon>Lachnellula</taxon>
    </lineage>
</organism>
<comment type="caution">
    <text evidence="4">The sequence shown here is derived from an EMBL/GenBank/DDBJ whole genome shotgun (WGS) entry which is preliminary data.</text>
</comment>
<reference evidence="4 5" key="1">
    <citation type="submission" date="2018-05" db="EMBL/GenBank/DDBJ databases">
        <title>Whole genome sequencing for identification of molecular markers to develop diagnostic detection tools for the regulated plant pathogen Lachnellula willkommii.</title>
        <authorList>
            <person name="Giroux E."/>
            <person name="Bilodeau G."/>
        </authorList>
    </citation>
    <scope>NUCLEOTIDE SEQUENCE [LARGE SCALE GENOMIC DNA]</scope>
    <source>
        <strain evidence="4 5">CBS 203.66</strain>
    </source>
</reference>
<name>A0A8T9AYT6_9HELO</name>
<dbReference type="EMBL" id="QGMF01002426">
    <property type="protein sequence ID" value="TVY12477.1"/>
    <property type="molecule type" value="Genomic_DNA"/>
</dbReference>
<dbReference type="AlphaFoldDB" id="A0A8T9AYT6"/>
<feature type="coiled-coil region" evidence="1">
    <location>
        <begin position="55"/>
        <end position="103"/>
    </location>
</feature>
<evidence type="ECO:0000256" key="1">
    <source>
        <dbReference type="SAM" id="Coils"/>
    </source>
</evidence>
<dbReference type="PROSITE" id="PS50017">
    <property type="entry name" value="DEATH_DOMAIN"/>
    <property type="match status" value="1"/>
</dbReference>
<evidence type="ECO:0000259" key="3">
    <source>
        <dbReference type="PROSITE" id="PS50017"/>
    </source>
</evidence>
<protein>
    <recommendedName>
        <fullName evidence="3">Death domain-containing protein</fullName>
    </recommendedName>
</protein>
<feature type="domain" description="Death" evidence="3">
    <location>
        <begin position="53"/>
        <end position="128"/>
    </location>
</feature>
<dbReference type="GO" id="GO:0007165">
    <property type="term" value="P:signal transduction"/>
    <property type="evidence" value="ECO:0007669"/>
    <property type="project" value="InterPro"/>
</dbReference>
<keyword evidence="5" id="KW-1185">Reference proteome</keyword>
<evidence type="ECO:0000313" key="5">
    <source>
        <dbReference type="Proteomes" id="UP000469559"/>
    </source>
</evidence>
<evidence type="ECO:0000313" key="4">
    <source>
        <dbReference type="EMBL" id="TVY12477.1"/>
    </source>
</evidence>
<proteinExistence type="predicted"/>
<accession>A0A8T9AYT6</accession>